<accession>A0ACC2PNY1</accession>
<proteinExistence type="predicted"/>
<organism evidence="1 2">
    <name type="scientific">Eretmocerus hayati</name>
    <dbReference type="NCBI Taxonomy" id="131215"/>
    <lineage>
        <taxon>Eukaryota</taxon>
        <taxon>Metazoa</taxon>
        <taxon>Ecdysozoa</taxon>
        <taxon>Arthropoda</taxon>
        <taxon>Hexapoda</taxon>
        <taxon>Insecta</taxon>
        <taxon>Pterygota</taxon>
        <taxon>Neoptera</taxon>
        <taxon>Endopterygota</taxon>
        <taxon>Hymenoptera</taxon>
        <taxon>Apocrita</taxon>
        <taxon>Proctotrupomorpha</taxon>
        <taxon>Chalcidoidea</taxon>
        <taxon>Aphelinidae</taxon>
        <taxon>Aphelininae</taxon>
        <taxon>Eretmocerus</taxon>
    </lineage>
</organism>
<evidence type="ECO:0000313" key="1">
    <source>
        <dbReference type="EMBL" id="KAJ8684828.1"/>
    </source>
</evidence>
<reference evidence="1" key="1">
    <citation type="submission" date="2023-04" db="EMBL/GenBank/DDBJ databases">
        <title>A chromosome-level genome assembly of the parasitoid wasp Eretmocerus hayati.</title>
        <authorList>
            <person name="Zhong Y."/>
            <person name="Liu S."/>
            <person name="Liu Y."/>
        </authorList>
    </citation>
    <scope>NUCLEOTIDE SEQUENCE</scope>
    <source>
        <strain evidence="1">ZJU_SS_LIU_2023</strain>
    </source>
</reference>
<protein>
    <submittedName>
        <fullName evidence="1">Uncharacterized protein</fullName>
    </submittedName>
</protein>
<name>A0ACC2PNY1_9HYME</name>
<keyword evidence="2" id="KW-1185">Reference proteome</keyword>
<dbReference type="Proteomes" id="UP001239111">
    <property type="component" value="Chromosome 1"/>
</dbReference>
<evidence type="ECO:0000313" key="2">
    <source>
        <dbReference type="Proteomes" id="UP001239111"/>
    </source>
</evidence>
<dbReference type="EMBL" id="CM056741">
    <property type="protein sequence ID" value="KAJ8684828.1"/>
    <property type="molecule type" value="Genomic_DNA"/>
</dbReference>
<gene>
    <name evidence="1" type="ORF">QAD02_020621</name>
</gene>
<sequence>MHLTKKFISVTASVLFTPQEMITSALDPTQVRNLVPGQPRPQKINRSEPLLLLSLYHDFVSGEGAMSSLEEEEKLLLKDCAYLSRFLYDERDAEIKKLRLQAQGENIDRA</sequence>
<comment type="caution">
    <text evidence="1">The sequence shown here is derived from an EMBL/GenBank/DDBJ whole genome shotgun (WGS) entry which is preliminary data.</text>
</comment>